<proteinExistence type="predicted"/>
<dbReference type="InterPro" id="IPR013783">
    <property type="entry name" value="Ig-like_fold"/>
</dbReference>
<comment type="caution">
    <text evidence="1">The sequence shown here is derived from an EMBL/GenBank/DDBJ whole genome shotgun (WGS) entry which is preliminary data.</text>
</comment>
<evidence type="ECO:0008006" key="3">
    <source>
        <dbReference type="Google" id="ProtNLM"/>
    </source>
</evidence>
<name>A0AAN8WWR5_HALRR</name>
<reference evidence="1 2" key="1">
    <citation type="submission" date="2023-11" db="EMBL/GenBank/DDBJ databases">
        <title>Halocaridina rubra genome assembly.</title>
        <authorList>
            <person name="Smith C."/>
        </authorList>
    </citation>
    <scope>NUCLEOTIDE SEQUENCE [LARGE SCALE GENOMIC DNA]</scope>
    <source>
        <strain evidence="1">EP-1</strain>
        <tissue evidence="1">Whole</tissue>
    </source>
</reference>
<evidence type="ECO:0000313" key="1">
    <source>
        <dbReference type="EMBL" id="KAK7067730.1"/>
    </source>
</evidence>
<protein>
    <recommendedName>
        <fullName evidence="3">Ig-like domain-containing protein</fullName>
    </recommendedName>
</protein>
<dbReference type="Gene3D" id="2.60.40.10">
    <property type="entry name" value="Immunoglobulins"/>
    <property type="match status" value="1"/>
</dbReference>
<keyword evidence="2" id="KW-1185">Reference proteome</keyword>
<dbReference type="EMBL" id="JAXCGZ010017784">
    <property type="protein sequence ID" value="KAK7067730.1"/>
    <property type="molecule type" value="Genomic_DNA"/>
</dbReference>
<organism evidence="1 2">
    <name type="scientific">Halocaridina rubra</name>
    <name type="common">Hawaiian red shrimp</name>
    <dbReference type="NCBI Taxonomy" id="373956"/>
    <lineage>
        <taxon>Eukaryota</taxon>
        <taxon>Metazoa</taxon>
        <taxon>Ecdysozoa</taxon>
        <taxon>Arthropoda</taxon>
        <taxon>Crustacea</taxon>
        <taxon>Multicrustacea</taxon>
        <taxon>Malacostraca</taxon>
        <taxon>Eumalacostraca</taxon>
        <taxon>Eucarida</taxon>
        <taxon>Decapoda</taxon>
        <taxon>Pleocyemata</taxon>
        <taxon>Caridea</taxon>
        <taxon>Atyoidea</taxon>
        <taxon>Atyidae</taxon>
        <taxon>Halocaridina</taxon>
    </lineage>
</organism>
<dbReference type="AlphaFoldDB" id="A0AAN8WWR5"/>
<feature type="non-terminal residue" evidence="1">
    <location>
        <position position="81"/>
    </location>
</feature>
<gene>
    <name evidence="1" type="ORF">SK128_020158</name>
</gene>
<feature type="non-terminal residue" evidence="1">
    <location>
        <position position="1"/>
    </location>
</feature>
<evidence type="ECO:0000313" key="2">
    <source>
        <dbReference type="Proteomes" id="UP001381693"/>
    </source>
</evidence>
<accession>A0AAN8WWR5</accession>
<dbReference type="Proteomes" id="UP001381693">
    <property type="component" value="Unassembled WGS sequence"/>
</dbReference>
<sequence length="81" mass="8974">KPLPNVTWWSGQTLLDEDIEEKHLIVNSVLTTPTTAANSYVTNILHIESLTKTHLLQNLTCIAANTPVLRPLTASIVLRET</sequence>